<dbReference type="Gene3D" id="2.60.40.3440">
    <property type="match status" value="2"/>
</dbReference>
<dbReference type="Gene3D" id="1.10.1330.10">
    <property type="entry name" value="Dockerin domain"/>
    <property type="match status" value="1"/>
</dbReference>
<protein>
    <recommendedName>
        <fullName evidence="2">GEVED domain-containing protein</fullName>
    </recommendedName>
</protein>
<feature type="compositionally biased region" description="Basic residues" evidence="1">
    <location>
        <begin position="21"/>
        <end position="33"/>
    </location>
</feature>
<accession>A0ABP9VKE2</accession>
<organism evidence="3 4">
    <name type="scientific">Novipirellula caenicola</name>
    <dbReference type="NCBI Taxonomy" id="1536901"/>
    <lineage>
        <taxon>Bacteria</taxon>
        <taxon>Pseudomonadati</taxon>
        <taxon>Planctomycetota</taxon>
        <taxon>Planctomycetia</taxon>
        <taxon>Pirellulales</taxon>
        <taxon>Pirellulaceae</taxon>
        <taxon>Novipirellula</taxon>
    </lineage>
</organism>
<dbReference type="SUPFAM" id="SSF63446">
    <property type="entry name" value="Type I dockerin domain"/>
    <property type="match status" value="1"/>
</dbReference>
<dbReference type="Pfam" id="PF20009">
    <property type="entry name" value="GEVED"/>
    <property type="match status" value="1"/>
</dbReference>
<dbReference type="EMBL" id="BAABRO010000001">
    <property type="protein sequence ID" value="GAA5505271.1"/>
    <property type="molecule type" value="Genomic_DNA"/>
</dbReference>
<gene>
    <name evidence="3" type="ORF">Rcae01_00715</name>
</gene>
<feature type="domain" description="GEVED" evidence="2">
    <location>
        <begin position="786"/>
        <end position="860"/>
    </location>
</feature>
<evidence type="ECO:0000313" key="3">
    <source>
        <dbReference type="EMBL" id="GAA5505271.1"/>
    </source>
</evidence>
<keyword evidence="4" id="KW-1185">Reference proteome</keyword>
<sequence length="1700" mass="178664">MIKRSESIQASTSSDPQPTRTSRKRVKRDKASRGLRKRSLMLEGLEQRQMMAGDALSSIVTSALGKYPEPRNVGTVTAFSAIEAEALTARGQNDSFETAQLLPLGNAAGQRNTIDLVGNANFEIMPQTGLIRTDLDFYAVDLKAGDIFDISVRGSVDTIAVYDENGRLWFSTDVNNGQFGYTFNSPLQTLGNAAAAQVVPEDGRYYFIAAPSTTPGAYTYGLRTYRPVTESLAVGQQQILYLDFDGGFYAADQFSRFIPTGGFVNIPSLQDSLALLNIDDFDVASTNRLIRQVVEEVELHFQSIATNGSNGDFDATGIAGQYGIEIRNSLDDPDPGFNNPLVTRVVIGGTNADLGAIGGGLLGVSPSGDIGNFNPSEIVLSPLDLVLAYSTQFNLASNASALDAIARTIAVTASHEAAHSFGMEHTNGLNNVGSLIDGVGPRVPEFDLGVGNDQIFGTPDDTEIEFVVDQFDPAGSYVGTQFVPQALSWVLSTGQRGGGITGRVFNDLDRSGTGNGDQGLAGVTVFADINGNQVADPSEPTAVTNASGQYTLTAAPGTYNIIATAPVNFVASTPTSRSTTVTLNGVSGIDFGFTQVRADITGTKFSDNDGDGLRDPDEPGIAGVYIYLDLDGDDRPDLGEPNAVTKADGSYSINFPGPGTYTIREVVEAGFVQTFPAGGEWTVVFDGSAVFDKDFGNLPSRDFGDAPNTYLTTEAVGGASHGITTGLTIGATVDRELDGQPSVGADGDDNNGNDDEDGVVQATPFGLGSTGQFSVTVTNTSGSPAYLQGFVDFNGDGTFNASNEKLTEILIPSGVTGATRTVPVPVPSNAITGTTYARFRLSQTQGLGPAGFAETGEVEDVQISILPTNNVANDDLNLQVSRNSPPVRLNVLANDFETPGNPLTIVSFNNNGTNGTVRIADDDGGRSIFYTPQNGFTGRDVFTYTVSDAFNNFYTATVTVDVTFQSNVPIAIDDTFNIPEGSQNRALNVLDNDVASLSGGLSIASVTPGSAGGTVTIIGGGQSLRYTPASNFTGTEQFTYSIQDGAGSTSSAQVTINLLPGSQADDLVDYSIEFLDPLNNTPITNLQLNPTDPTANRFSVRVLVDELDLANVRDPEGVASAFLDLLYTDELVKTVASNANPAFPFDITFGPLFSGGTFQQGNSQKPGLIDDVGGVQIVNNPTPFTGKAELFTITFEALSPGVAVFTADPADDPRSETVLLGQDVALTPSQLRLGQNEFVIFASDGTFVTAVDDAFMQGVDSTGATISASSATAARLNVLDNDQFAGKTLQEFGVTVQPQNGTITVNNNNTPSDLSDDFFNYRPSNNPTATGFDQFTYVIVTDEGIRSTAQVTLAYGNANADDEVLIGLNLVNAGGQPITSSQINVGDRFGVQVNVEDLRNSSTFVFAGFLDMLYDSDSIRPANTNLGDRFNFDVAFGTNFNAAAGVGTAARPGIIDEFGSVSNQTNASASNFPNLNPTRLATIFFDAIAPGQSIIAASPADASPFQDTLLFQEDDPVPTSQIRYEALNITVGTSGQGESPLQNTRLPADVNNDGQVTPIDALHVINEMARATPGSGAEGESIFVSSYYVDVNGDRAVTALDALQVINELSRRVQPSGVSGEGEQVATAMIETTDSSQPVEPVTDSVFAEFSGSNDKVVSVDTPTGQSTTNVALASGFESGSDDDDEVLDLLADDLAGLLG</sequence>
<dbReference type="Proteomes" id="UP001416858">
    <property type="component" value="Unassembled WGS sequence"/>
</dbReference>
<feature type="compositionally biased region" description="Polar residues" evidence="1">
    <location>
        <begin position="1533"/>
        <end position="1545"/>
    </location>
</feature>
<feature type="compositionally biased region" description="Polar residues" evidence="1">
    <location>
        <begin position="7"/>
        <end position="20"/>
    </location>
</feature>
<dbReference type="InterPro" id="IPR045474">
    <property type="entry name" value="GEVED"/>
</dbReference>
<dbReference type="Pfam" id="PF17963">
    <property type="entry name" value="Big_9"/>
    <property type="match status" value="2"/>
</dbReference>
<dbReference type="SUPFAM" id="SSF117074">
    <property type="entry name" value="Hypothetical protein PA1324"/>
    <property type="match status" value="2"/>
</dbReference>
<feature type="region of interest" description="Disordered" evidence="1">
    <location>
        <begin position="1533"/>
        <end position="1552"/>
    </location>
</feature>
<dbReference type="Gene3D" id="2.60.40.10">
    <property type="entry name" value="Immunoglobulins"/>
    <property type="match status" value="2"/>
</dbReference>
<feature type="compositionally biased region" description="Acidic residues" evidence="1">
    <location>
        <begin position="746"/>
        <end position="756"/>
    </location>
</feature>
<dbReference type="InterPro" id="IPR013783">
    <property type="entry name" value="Ig-like_fold"/>
</dbReference>
<evidence type="ECO:0000313" key="4">
    <source>
        <dbReference type="Proteomes" id="UP001416858"/>
    </source>
</evidence>
<comment type="caution">
    <text evidence="3">The sequence shown here is derived from an EMBL/GenBank/DDBJ whole genome shotgun (WGS) entry which is preliminary data.</text>
</comment>
<dbReference type="Pfam" id="PF00404">
    <property type="entry name" value="Dockerin_1"/>
    <property type="match status" value="1"/>
</dbReference>
<dbReference type="InterPro" id="IPR036439">
    <property type="entry name" value="Dockerin_dom_sf"/>
</dbReference>
<dbReference type="RefSeq" id="WP_345682327.1">
    <property type="nucleotide sequence ID" value="NZ_BAABRO010000001.1"/>
</dbReference>
<evidence type="ECO:0000256" key="1">
    <source>
        <dbReference type="SAM" id="MobiDB-lite"/>
    </source>
</evidence>
<feature type="region of interest" description="Disordered" evidence="1">
    <location>
        <begin position="1"/>
        <end position="33"/>
    </location>
</feature>
<feature type="region of interest" description="Disordered" evidence="1">
    <location>
        <begin position="737"/>
        <end position="756"/>
    </location>
</feature>
<proteinExistence type="predicted"/>
<evidence type="ECO:0000259" key="2">
    <source>
        <dbReference type="Pfam" id="PF20009"/>
    </source>
</evidence>
<dbReference type="InterPro" id="IPR002105">
    <property type="entry name" value="Dockerin_1_rpt"/>
</dbReference>
<reference evidence="3 4" key="1">
    <citation type="submission" date="2024-02" db="EMBL/GenBank/DDBJ databases">
        <title>Rhodopirellula caenicola NBRC 110016.</title>
        <authorList>
            <person name="Ichikawa N."/>
            <person name="Katano-Makiyama Y."/>
            <person name="Hidaka K."/>
        </authorList>
    </citation>
    <scope>NUCLEOTIDE SEQUENCE [LARGE SCALE GENOMIC DNA]</scope>
    <source>
        <strain evidence="3 4">NBRC 110016</strain>
    </source>
</reference>
<name>A0ABP9VKE2_9BACT</name>